<dbReference type="OrthoDB" id="9781411at2"/>
<dbReference type="InterPro" id="IPR013099">
    <property type="entry name" value="K_chnl_dom"/>
</dbReference>
<comment type="subcellular location">
    <subcellularLocation>
        <location evidence="1">Cell membrane</location>
        <topology evidence="1">Multi-pass membrane protein</topology>
    </subcellularLocation>
</comment>
<feature type="transmembrane region" description="Helical" evidence="2">
    <location>
        <begin position="7"/>
        <end position="28"/>
    </location>
</feature>
<keyword evidence="2" id="KW-0472">Membrane</keyword>
<dbReference type="InterPro" id="IPR050721">
    <property type="entry name" value="Trk_Ktr_HKT_K-transport"/>
</dbReference>
<dbReference type="Pfam" id="PF07885">
    <property type="entry name" value="Ion_trans_2"/>
    <property type="match status" value="1"/>
</dbReference>
<dbReference type="Proteomes" id="UP000000442">
    <property type="component" value="Chromosome"/>
</dbReference>
<dbReference type="STRING" id="177437.HRM2_11090"/>
<accession>C0QLD5</accession>
<evidence type="ECO:0000259" key="4">
    <source>
        <dbReference type="PROSITE" id="PS51202"/>
    </source>
</evidence>
<dbReference type="PROSITE" id="PS51202">
    <property type="entry name" value="RCK_C"/>
    <property type="match status" value="1"/>
</dbReference>
<dbReference type="AlphaFoldDB" id="C0QLD5"/>
<dbReference type="GO" id="GO:0005886">
    <property type="term" value="C:plasma membrane"/>
    <property type="evidence" value="ECO:0007669"/>
    <property type="project" value="UniProtKB-SubCell"/>
</dbReference>
<evidence type="ECO:0000256" key="2">
    <source>
        <dbReference type="SAM" id="Phobius"/>
    </source>
</evidence>
<dbReference type="Gene3D" id="3.40.50.720">
    <property type="entry name" value="NAD(P)-binding Rossmann-like Domain"/>
    <property type="match status" value="1"/>
</dbReference>
<protein>
    <submittedName>
        <fullName evidence="5">TrkA1</fullName>
    </submittedName>
</protein>
<dbReference type="RefSeq" id="WP_015903010.1">
    <property type="nucleotide sequence ID" value="NC_012108.1"/>
</dbReference>
<name>C0QLD5_DESAH</name>
<dbReference type="InterPro" id="IPR036291">
    <property type="entry name" value="NAD(P)-bd_dom_sf"/>
</dbReference>
<dbReference type="EMBL" id="CP001087">
    <property type="protein sequence ID" value="ACN14221.1"/>
    <property type="molecule type" value="Genomic_DNA"/>
</dbReference>
<proteinExistence type="predicted"/>
<evidence type="ECO:0000259" key="3">
    <source>
        <dbReference type="PROSITE" id="PS51201"/>
    </source>
</evidence>
<dbReference type="InterPro" id="IPR036721">
    <property type="entry name" value="RCK_C_sf"/>
</dbReference>
<dbReference type="eggNOG" id="COG1226">
    <property type="taxonomic scope" value="Bacteria"/>
</dbReference>
<gene>
    <name evidence="5" type="primary">trkA1</name>
    <name evidence="5" type="ordered locus">HRM2_11090</name>
</gene>
<dbReference type="Gene3D" id="1.10.287.70">
    <property type="match status" value="1"/>
</dbReference>
<feature type="transmembrane region" description="Helical" evidence="2">
    <location>
        <begin position="61"/>
        <end position="86"/>
    </location>
</feature>
<reference evidence="5 6" key="1">
    <citation type="journal article" date="2009" name="Environ. Microbiol.">
        <title>Genome sequence of Desulfobacterium autotrophicum HRM2, a marine sulfate reducer oxidizing organic carbon completely to carbon dioxide.</title>
        <authorList>
            <person name="Strittmatter A.W."/>
            <person name="Liesegang H."/>
            <person name="Rabus R."/>
            <person name="Decker I."/>
            <person name="Amann J."/>
            <person name="Andres S."/>
            <person name="Henne A."/>
            <person name="Fricke W.F."/>
            <person name="Martinez-Arias R."/>
            <person name="Bartels D."/>
            <person name="Goesmann A."/>
            <person name="Krause L."/>
            <person name="Puehler A."/>
            <person name="Klenk H.P."/>
            <person name="Richter M."/>
            <person name="Schuler M."/>
            <person name="Gloeckner F.O."/>
            <person name="Meyerdierks A."/>
            <person name="Gottschalk G."/>
            <person name="Amann R."/>
        </authorList>
    </citation>
    <scope>NUCLEOTIDE SEQUENCE [LARGE SCALE GENOMIC DNA]</scope>
    <source>
        <strain evidence="6">ATCC 43914 / DSM 3382 / HRM2</strain>
    </source>
</reference>
<dbReference type="HOGENOM" id="CLU_050982_0_1_7"/>
<dbReference type="PANTHER" id="PTHR43833">
    <property type="entry name" value="POTASSIUM CHANNEL PROTEIN 2-RELATED-RELATED"/>
    <property type="match status" value="1"/>
</dbReference>
<dbReference type="SUPFAM" id="SSF116726">
    <property type="entry name" value="TrkA C-terminal domain-like"/>
    <property type="match status" value="1"/>
</dbReference>
<dbReference type="SUPFAM" id="SSF81324">
    <property type="entry name" value="Voltage-gated potassium channels"/>
    <property type="match status" value="1"/>
</dbReference>
<dbReference type="InterPro" id="IPR006037">
    <property type="entry name" value="RCK_C"/>
</dbReference>
<keyword evidence="2" id="KW-1133">Transmembrane helix</keyword>
<dbReference type="InterPro" id="IPR003148">
    <property type="entry name" value="RCK_N"/>
</dbReference>
<feature type="domain" description="RCK C-terminal" evidence="4">
    <location>
        <begin position="246"/>
        <end position="332"/>
    </location>
</feature>
<dbReference type="Pfam" id="PF02080">
    <property type="entry name" value="TrkA_C"/>
    <property type="match status" value="1"/>
</dbReference>
<dbReference type="GO" id="GO:0008324">
    <property type="term" value="F:monoatomic cation transmembrane transporter activity"/>
    <property type="evidence" value="ECO:0007669"/>
    <property type="project" value="InterPro"/>
</dbReference>
<keyword evidence="2" id="KW-0812">Transmembrane</keyword>
<keyword evidence="6" id="KW-1185">Reference proteome</keyword>
<dbReference type="KEGG" id="dat:HRM2_11090"/>
<evidence type="ECO:0000313" key="6">
    <source>
        <dbReference type="Proteomes" id="UP000000442"/>
    </source>
</evidence>
<dbReference type="Gene3D" id="3.30.70.1450">
    <property type="entry name" value="Regulator of K+ conductance, C-terminal domain"/>
    <property type="match status" value="1"/>
</dbReference>
<sequence length="333" mass="36566">MNKLRDILIATAVSFTVSAIGTAGYMIIEGWTFLDSLYMVALTLSTVGYSEVHPISPTGRVFTIFLIISSVSVVLYMAGIIVKFVVEGEIRSILGRRKLDKRISSLTDHYIVCGYGRIGRILCNQLTEQTSDVVVMEKSPELVPVLVEDKMLYLIGDASDESQLLKAGIKRASHLIAALATDVDNVFLVLTARQLNPGIKIMARAEKKAAMGKLYAAGANRVESPYDIGAVSMGIRLLRPSVSNFLDIALTRRERAIQIEESPVSAKSTLVNIMLKDSGIRQKYNLIIIAIKKSDGEMIFNPSFDTYMEEGDTVIAMGKSSNLKRFHLALAPK</sequence>
<evidence type="ECO:0000313" key="5">
    <source>
        <dbReference type="EMBL" id="ACN14221.1"/>
    </source>
</evidence>
<dbReference type="PROSITE" id="PS51201">
    <property type="entry name" value="RCK_N"/>
    <property type="match status" value="1"/>
</dbReference>
<evidence type="ECO:0000256" key="1">
    <source>
        <dbReference type="ARBA" id="ARBA00004651"/>
    </source>
</evidence>
<dbReference type="SUPFAM" id="SSF51735">
    <property type="entry name" value="NAD(P)-binding Rossmann-fold domains"/>
    <property type="match status" value="1"/>
</dbReference>
<feature type="domain" description="RCK N-terminal" evidence="3">
    <location>
        <begin position="107"/>
        <end position="224"/>
    </location>
</feature>
<dbReference type="Pfam" id="PF02254">
    <property type="entry name" value="TrkA_N"/>
    <property type="match status" value="1"/>
</dbReference>
<dbReference type="PANTHER" id="PTHR43833:SF9">
    <property type="entry name" value="POTASSIUM CHANNEL PROTEIN YUGO-RELATED"/>
    <property type="match status" value="1"/>
</dbReference>
<organism evidence="5 6">
    <name type="scientific">Desulforapulum autotrophicum (strain ATCC 43914 / DSM 3382 / VKM B-1955 / HRM2)</name>
    <name type="common">Desulfobacterium autotrophicum</name>
    <dbReference type="NCBI Taxonomy" id="177437"/>
    <lineage>
        <taxon>Bacteria</taxon>
        <taxon>Pseudomonadati</taxon>
        <taxon>Thermodesulfobacteriota</taxon>
        <taxon>Desulfobacteria</taxon>
        <taxon>Desulfobacterales</taxon>
        <taxon>Desulfobacteraceae</taxon>
        <taxon>Desulforapulum</taxon>
    </lineage>
</organism>
<dbReference type="GO" id="GO:0006813">
    <property type="term" value="P:potassium ion transport"/>
    <property type="evidence" value="ECO:0007669"/>
    <property type="project" value="InterPro"/>
</dbReference>